<dbReference type="Proteomes" id="UP000638560">
    <property type="component" value="Unassembled WGS sequence"/>
</dbReference>
<dbReference type="EMBL" id="JADPUN010000148">
    <property type="protein sequence ID" value="MBF9130313.1"/>
    <property type="molecule type" value="Genomic_DNA"/>
</dbReference>
<evidence type="ECO:0000313" key="3">
    <source>
        <dbReference type="Proteomes" id="UP000638560"/>
    </source>
</evidence>
<dbReference type="RefSeq" id="WP_196201884.1">
    <property type="nucleotide sequence ID" value="NZ_JADPUN010000148.1"/>
</dbReference>
<evidence type="ECO:0000256" key="1">
    <source>
        <dbReference type="SAM" id="MobiDB-lite"/>
    </source>
</evidence>
<proteinExistence type="predicted"/>
<keyword evidence="3" id="KW-1185">Reference proteome</keyword>
<protein>
    <submittedName>
        <fullName evidence="2">Uncharacterized protein</fullName>
    </submittedName>
</protein>
<name>A0ABS0GWF1_9ACTN</name>
<organism evidence="2 3">
    <name type="scientific">Plantactinospora alkalitolerans</name>
    <dbReference type="NCBI Taxonomy" id="2789879"/>
    <lineage>
        <taxon>Bacteria</taxon>
        <taxon>Bacillati</taxon>
        <taxon>Actinomycetota</taxon>
        <taxon>Actinomycetes</taxon>
        <taxon>Micromonosporales</taxon>
        <taxon>Micromonosporaceae</taxon>
        <taxon>Plantactinospora</taxon>
    </lineage>
</organism>
<accession>A0ABS0GWF1</accession>
<comment type="caution">
    <text evidence="2">The sequence shown here is derived from an EMBL/GenBank/DDBJ whole genome shotgun (WGS) entry which is preliminary data.</text>
</comment>
<reference evidence="2 3" key="1">
    <citation type="submission" date="2020-11" db="EMBL/GenBank/DDBJ databases">
        <title>A novel isolate from a Black sea contaminated sediment with potential to produce alkanes: Plantactinospora alkalitolerans sp. nov.</title>
        <authorList>
            <person name="Carro L."/>
            <person name="Veyisoglu A."/>
            <person name="Guven K."/>
            <person name="Schumann P."/>
            <person name="Klenk H.-P."/>
            <person name="Sahin N."/>
        </authorList>
    </citation>
    <scope>NUCLEOTIDE SEQUENCE [LARGE SCALE GENOMIC DNA]</scope>
    <source>
        <strain evidence="2 3">S1510</strain>
    </source>
</reference>
<gene>
    <name evidence="2" type="ORF">I0C86_15310</name>
</gene>
<feature type="region of interest" description="Disordered" evidence="1">
    <location>
        <begin position="50"/>
        <end position="69"/>
    </location>
</feature>
<sequence>MTEAGSEMLRVVLDLVPDAEPIQGQAHGADGIEHAFAGWLELVEVLDRARSSQPPCPFGRPTATDRESP</sequence>
<evidence type="ECO:0000313" key="2">
    <source>
        <dbReference type="EMBL" id="MBF9130313.1"/>
    </source>
</evidence>